<dbReference type="Proteomes" id="UP001165186">
    <property type="component" value="Unassembled WGS sequence"/>
</dbReference>
<gene>
    <name evidence="1" type="primary">g3694</name>
    <name evidence="1" type="ORF">NpPPO83_00003694</name>
</gene>
<accession>A0ACB5RY00</accession>
<keyword evidence="2" id="KW-1185">Reference proteome</keyword>
<evidence type="ECO:0000313" key="2">
    <source>
        <dbReference type="Proteomes" id="UP001165186"/>
    </source>
</evidence>
<dbReference type="EMBL" id="BSXG01000016">
    <property type="protein sequence ID" value="GME25006.1"/>
    <property type="molecule type" value="Genomic_DNA"/>
</dbReference>
<sequence length="520" mass="57684">MAPHHDEENKPTADFIEYPDPDKDHGALPTPQKGVDEEQAALYREFESKDEEWHHYMQKKLMRKVDWHLLPLLILMYLLNFLDRSNLAQARLGTLEEDLNMKGTDYNLATSILFVGYLLMQLPSNLLLTRIRPSMYLGTVMGIWGAISAAQAAAHSFGGLVAARFMLGFAEAPFFAGAVFLMSSWYTRAELAHRISRFYAGSALANAFGGLLGAGCLGNLHMVHGISGWRWLFIIEGVITVGVAIVAAVVLPDYPANTRWLTDEERSYAQWRLLDDTGEADHAGASTVMEGVKLALKDPRLYIFTLLQHLSLLTQTFQYFFPTVIETLGYGKIETLLITAPVWILTFLVGLLVTWTSGKTGDRSYHIMCLSMISCVGNIICISTLNIPARFFAIFLMPMGAVAGYQIIITWVANSFPRPLVKRSACISFANMIGNSANIYGPYMYPKTDTPRYIPGGSATAATALAVTLLAFAIRLLLARDNRKMEERELADAEGVAEHAENFGVGLYNVTDYVVAYAPY</sequence>
<name>A0ACB5RY00_9PEZI</name>
<evidence type="ECO:0000313" key="1">
    <source>
        <dbReference type="EMBL" id="GME25006.1"/>
    </source>
</evidence>
<organism evidence="1 2">
    <name type="scientific">Neofusicoccum parvum</name>
    <dbReference type="NCBI Taxonomy" id="310453"/>
    <lineage>
        <taxon>Eukaryota</taxon>
        <taxon>Fungi</taxon>
        <taxon>Dikarya</taxon>
        <taxon>Ascomycota</taxon>
        <taxon>Pezizomycotina</taxon>
        <taxon>Dothideomycetes</taxon>
        <taxon>Dothideomycetes incertae sedis</taxon>
        <taxon>Botryosphaeriales</taxon>
        <taxon>Botryosphaeriaceae</taxon>
        <taxon>Neofusicoccum</taxon>
    </lineage>
</organism>
<comment type="caution">
    <text evidence="1">The sequence shown here is derived from an EMBL/GenBank/DDBJ whole genome shotgun (WGS) entry which is preliminary data.</text>
</comment>
<protein>
    <submittedName>
        <fullName evidence="1">MFS transporter</fullName>
    </submittedName>
</protein>
<reference evidence="1" key="1">
    <citation type="submission" date="2024-09" db="EMBL/GenBank/DDBJ databases">
        <title>Draft Genome Sequences of Neofusicoccum parvum.</title>
        <authorList>
            <person name="Ashida A."/>
            <person name="Camagna M."/>
            <person name="Tanaka A."/>
            <person name="Takemoto D."/>
        </authorList>
    </citation>
    <scope>NUCLEOTIDE SEQUENCE</scope>
    <source>
        <strain evidence="1">PPO83</strain>
    </source>
</reference>
<proteinExistence type="predicted"/>